<evidence type="ECO:0000313" key="1">
    <source>
        <dbReference type="EMBL" id="TFW11233.1"/>
    </source>
</evidence>
<proteinExistence type="predicted"/>
<keyword evidence="1" id="KW-0540">Nuclease</keyword>
<dbReference type="AlphaFoldDB" id="A0A4Y9RQR9"/>
<organism evidence="1 2">
    <name type="scientific">Brevundimonas intermedia</name>
    <dbReference type="NCBI Taxonomy" id="74315"/>
    <lineage>
        <taxon>Bacteria</taxon>
        <taxon>Pseudomonadati</taxon>
        <taxon>Pseudomonadota</taxon>
        <taxon>Alphaproteobacteria</taxon>
        <taxon>Caulobacterales</taxon>
        <taxon>Caulobacteraceae</taxon>
        <taxon>Brevundimonas</taxon>
    </lineage>
</organism>
<dbReference type="EMBL" id="SPVH01000007">
    <property type="protein sequence ID" value="TFW11233.1"/>
    <property type="molecule type" value="Genomic_DNA"/>
</dbReference>
<accession>A0A4Y9RQR9</accession>
<gene>
    <name evidence="1" type="ORF">EGY25_16375</name>
</gene>
<evidence type="ECO:0000313" key="2">
    <source>
        <dbReference type="Proteomes" id="UP000298216"/>
    </source>
</evidence>
<keyword evidence="1" id="KW-0269">Exonuclease</keyword>
<feature type="non-terminal residue" evidence="1">
    <location>
        <position position="1"/>
    </location>
</feature>
<protein>
    <submittedName>
        <fullName evidence="1">3'-5' exonuclease</fullName>
    </submittedName>
</protein>
<sequence>AMNDCLATVELLASPLPRSRVTGLSRLLDAARVPTWRIWAEHSPYELKDTLKARGYRWNGDPGPLPRAWYIDVLDGQQEAELQFLKAEIYRREIDLLVRRIDAHDRFSDRV</sequence>
<keyword evidence="1" id="KW-0378">Hydrolase</keyword>
<comment type="caution">
    <text evidence="1">The sequence shown here is derived from an EMBL/GenBank/DDBJ whole genome shotgun (WGS) entry which is preliminary data.</text>
</comment>
<dbReference type="GO" id="GO:0004527">
    <property type="term" value="F:exonuclease activity"/>
    <property type="evidence" value="ECO:0007669"/>
    <property type="project" value="UniProtKB-KW"/>
</dbReference>
<name>A0A4Y9RQR9_9CAUL</name>
<dbReference type="Proteomes" id="UP000298216">
    <property type="component" value="Unassembled WGS sequence"/>
</dbReference>
<keyword evidence="2" id="KW-1185">Reference proteome</keyword>
<reference evidence="1 2" key="1">
    <citation type="submission" date="2019-03" db="EMBL/GenBank/DDBJ databases">
        <title>Draft genome of Brevundimonas sp. a heavy metal resistant soil bacteria.</title>
        <authorList>
            <person name="Soto J."/>
        </authorList>
    </citation>
    <scope>NUCLEOTIDE SEQUENCE [LARGE SCALE GENOMIC DNA]</scope>
    <source>
        <strain evidence="1 2">B-10</strain>
    </source>
</reference>